<organism evidence="2 3">
    <name type="scientific">Methanospirillum lacunae</name>
    <dbReference type="NCBI Taxonomy" id="668570"/>
    <lineage>
        <taxon>Archaea</taxon>
        <taxon>Methanobacteriati</taxon>
        <taxon>Methanobacteriota</taxon>
        <taxon>Stenosarchaea group</taxon>
        <taxon>Methanomicrobia</taxon>
        <taxon>Methanomicrobiales</taxon>
        <taxon>Methanospirillaceae</taxon>
        <taxon>Methanospirillum</taxon>
    </lineage>
</organism>
<dbReference type="InterPro" id="IPR000601">
    <property type="entry name" value="PKD_dom"/>
</dbReference>
<evidence type="ECO:0000313" key="3">
    <source>
        <dbReference type="Proteomes" id="UP000245657"/>
    </source>
</evidence>
<dbReference type="PANTHER" id="PTHR36842">
    <property type="entry name" value="PROTEIN TOLB HOMOLOG"/>
    <property type="match status" value="1"/>
</dbReference>
<dbReference type="InterPro" id="IPR022409">
    <property type="entry name" value="PKD/Chitinase_dom"/>
</dbReference>
<accession>A0A2V2N5H9</accession>
<dbReference type="Gene3D" id="2.60.40.10">
    <property type="entry name" value="Immunoglobulins"/>
    <property type="match status" value="8"/>
</dbReference>
<dbReference type="AlphaFoldDB" id="A0A2V2N5H9"/>
<feature type="domain" description="PKD" evidence="1">
    <location>
        <begin position="422"/>
        <end position="477"/>
    </location>
</feature>
<proteinExistence type="predicted"/>
<feature type="domain" description="PKD" evidence="1">
    <location>
        <begin position="351"/>
        <end position="383"/>
    </location>
</feature>
<dbReference type="InterPro" id="IPR035986">
    <property type="entry name" value="PKD_dom_sf"/>
</dbReference>
<keyword evidence="3" id="KW-1185">Reference proteome</keyword>
<feature type="domain" description="PKD" evidence="1">
    <location>
        <begin position="268"/>
        <end position="306"/>
    </location>
</feature>
<feature type="domain" description="PKD" evidence="1">
    <location>
        <begin position="109"/>
        <end position="145"/>
    </location>
</feature>
<dbReference type="PANTHER" id="PTHR36842:SF1">
    <property type="entry name" value="PROTEIN TOLB"/>
    <property type="match status" value="1"/>
</dbReference>
<feature type="domain" description="PKD" evidence="1">
    <location>
        <begin position="564"/>
        <end position="625"/>
    </location>
</feature>
<name>A0A2V2N5H9_9EURY</name>
<feature type="domain" description="PKD" evidence="1">
    <location>
        <begin position="513"/>
        <end position="541"/>
    </location>
</feature>
<dbReference type="SMART" id="SM00089">
    <property type="entry name" value="PKD"/>
    <property type="match status" value="8"/>
</dbReference>
<gene>
    <name evidence="2" type="ORF">DK846_14155</name>
</gene>
<dbReference type="CDD" id="cd00146">
    <property type="entry name" value="PKD"/>
    <property type="match status" value="7"/>
</dbReference>
<dbReference type="PROSITE" id="PS50093">
    <property type="entry name" value="PKD"/>
    <property type="match status" value="8"/>
</dbReference>
<evidence type="ECO:0000313" key="2">
    <source>
        <dbReference type="EMBL" id="PWR70533.1"/>
    </source>
</evidence>
<reference evidence="2 3" key="1">
    <citation type="submission" date="2018-05" db="EMBL/GenBank/DDBJ databases">
        <title>Draft genome of Methanospirillum lacunae Ki8-1.</title>
        <authorList>
            <person name="Dueholm M.S."/>
            <person name="Nielsen P.H."/>
            <person name="Bakmann L.F."/>
            <person name="Otzen D.E."/>
        </authorList>
    </citation>
    <scope>NUCLEOTIDE SEQUENCE [LARGE SCALE GENOMIC DNA]</scope>
    <source>
        <strain evidence="2 3">Ki8-1</strain>
    </source>
</reference>
<dbReference type="SUPFAM" id="SSF49299">
    <property type="entry name" value="PKD domain"/>
    <property type="match status" value="8"/>
</dbReference>
<dbReference type="InterPro" id="IPR013783">
    <property type="entry name" value="Ig-like_fold"/>
</dbReference>
<dbReference type="Proteomes" id="UP000245657">
    <property type="component" value="Unassembled WGS sequence"/>
</dbReference>
<dbReference type="EMBL" id="QGMY01000011">
    <property type="protein sequence ID" value="PWR70533.1"/>
    <property type="molecule type" value="Genomic_DNA"/>
</dbReference>
<sequence length="892" mass="98007">MVLNSKLAIIKEQNQVHFFLSASISDQENMIGTTGLNTHRSLLGFLLVGMILGSSIICSVTADNQNQENESVMAQYENGTMTSEWAVDFSATPLEGYPPVCAKFTVSGPLADYLWDFGDGTTSNSRSPVHCYQKSGSYWVKLKYSIGQKSGEVNKEDYIKVKDPANLVDYSADPVNGTVPLNVQFTIAGNPTNILWNFDDGQESSDSNPQHQYQHPGFYSPTLTYCAQGNCDKISKYNYIQVSQGEEVNFTAEKLEGVAPLSTKFSVTGPAETFSWDFGDGTTSYEKDPNHYYEKPGNYMVTLTYSIEEASYTLTRPDYIHTTSKYAPDFNGSPRRGIAPLCVDLDMINQPQSWTWMFGDNTTSPESHGSHCYGFSGSYDVGLHYCYNGYCSDVVKPGFVTVDSPKIFAERGDDEATIKFRTDAGEGLRYIWDFGDSATSESAGPTHRYEKPGDYNVTLSVLGTCGCTAKSSAKVSVNPKQVLDFTATPLEGCAPHSVQFSTAPPASLAEKQKWDFGDGEKSTDNNPFHSYQFAGTYSVTLVKEYPGHQENITKPDLIHIFDVPHPSFSMNPTTGVAPATITFTDTTTGYESKRSWDFGDGVTGTDTRMEHQYTEEGTFNASLTVWGQGDCHGTTTKEVQISNPKEVKYDLSGLPRRGVAPLSTSFKITGSPYQWSIDFGDGSQPTSEQNPFHTYTTSGVYSPKLHVCDADGCQDIIKSGYIVAIPSSYQTITLSKGWNLISTPVTLEPGQDTISLFSGVDTASHSLYSWDSTTGQWKRLTKDSDLDPLTAVWIYVAKPVDISLQVATSGPEGNLTRSLSAGWNLISFPGANATAPEEVFDDLQWSYILGFNAQSQQYYPPIQKGNGEQLLDPKQGYWLYMEKPGTLVVPAI</sequence>
<feature type="domain" description="PKD" evidence="1">
    <location>
        <begin position="669"/>
        <end position="712"/>
    </location>
</feature>
<evidence type="ECO:0000259" key="1">
    <source>
        <dbReference type="PROSITE" id="PS50093"/>
    </source>
</evidence>
<feature type="domain" description="PKD" evidence="1">
    <location>
        <begin position="188"/>
        <end position="224"/>
    </location>
</feature>
<protein>
    <recommendedName>
        <fullName evidence="1">PKD domain-containing protein</fullName>
    </recommendedName>
</protein>
<dbReference type="Pfam" id="PF18911">
    <property type="entry name" value="PKD_4"/>
    <property type="match status" value="7"/>
</dbReference>
<comment type="caution">
    <text evidence="2">The sequence shown here is derived from an EMBL/GenBank/DDBJ whole genome shotgun (WGS) entry which is preliminary data.</text>
</comment>